<keyword evidence="2" id="KW-0489">Methyltransferase</keyword>
<dbReference type="Pfam" id="PF08241">
    <property type="entry name" value="Methyltransf_11"/>
    <property type="match status" value="1"/>
</dbReference>
<protein>
    <submittedName>
        <fullName evidence="2">Type 11 methyltransferase</fullName>
        <ecNumber evidence="2">2.1.1.197</ecNumber>
    </submittedName>
</protein>
<dbReference type="AlphaFoldDB" id="A0A2X0Y3K9"/>
<dbReference type="GO" id="GO:0102130">
    <property type="term" value="F:malonyl-CoA methyltransferase activity"/>
    <property type="evidence" value="ECO:0007669"/>
    <property type="project" value="UniProtKB-EC"/>
</dbReference>
<proteinExistence type="predicted"/>
<dbReference type="Gene3D" id="3.40.50.150">
    <property type="entry name" value="Vaccinia Virus protein VP39"/>
    <property type="match status" value="1"/>
</dbReference>
<evidence type="ECO:0000313" key="3">
    <source>
        <dbReference type="Proteomes" id="UP000251431"/>
    </source>
</evidence>
<dbReference type="RefSeq" id="WP_112117827.1">
    <property type="nucleotide sequence ID" value="NZ_UAQE01000001.1"/>
</dbReference>
<dbReference type="GO" id="GO:0032259">
    <property type="term" value="P:methylation"/>
    <property type="evidence" value="ECO:0007669"/>
    <property type="project" value="UniProtKB-KW"/>
</dbReference>
<accession>A0A2X0Y3K9</accession>
<dbReference type="EMBL" id="UAQE01000001">
    <property type="protein sequence ID" value="SPU00638.1"/>
    <property type="molecule type" value="Genomic_DNA"/>
</dbReference>
<evidence type="ECO:0000259" key="1">
    <source>
        <dbReference type="Pfam" id="PF08241"/>
    </source>
</evidence>
<dbReference type="CDD" id="cd02440">
    <property type="entry name" value="AdoMet_MTases"/>
    <property type="match status" value="1"/>
</dbReference>
<dbReference type="InterPro" id="IPR013216">
    <property type="entry name" value="Methyltransf_11"/>
</dbReference>
<keyword evidence="2" id="KW-0808">Transferase</keyword>
<feature type="domain" description="Methyltransferase type 11" evidence="1">
    <location>
        <begin position="13"/>
        <end position="107"/>
    </location>
</feature>
<dbReference type="EC" id="2.1.1.197" evidence="2"/>
<evidence type="ECO:0000313" key="2">
    <source>
        <dbReference type="EMBL" id="SPU00638.1"/>
    </source>
</evidence>
<dbReference type="PANTHER" id="PTHR43591">
    <property type="entry name" value="METHYLTRANSFERASE"/>
    <property type="match status" value="1"/>
</dbReference>
<reference evidence="2 3" key="1">
    <citation type="submission" date="2018-06" db="EMBL/GenBank/DDBJ databases">
        <authorList>
            <consortium name="Pathogen Informatics"/>
            <person name="Doyle S."/>
        </authorList>
    </citation>
    <scope>NUCLEOTIDE SEQUENCE [LARGE SCALE GENOMIC DNA]</scope>
    <source>
        <strain evidence="2 3">NCTC7582</strain>
    </source>
</reference>
<gene>
    <name evidence="2" type="primary">bioC_2</name>
    <name evidence="2" type="ORF">NCTC7582_03437</name>
</gene>
<organism evidence="2 3">
    <name type="scientific">Lysinibacillus capsici</name>
    <dbReference type="NCBI Taxonomy" id="2115968"/>
    <lineage>
        <taxon>Bacteria</taxon>
        <taxon>Bacillati</taxon>
        <taxon>Bacillota</taxon>
        <taxon>Bacilli</taxon>
        <taxon>Bacillales</taxon>
        <taxon>Bacillaceae</taxon>
        <taxon>Lysinibacillus</taxon>
    </lineage>
</organism>
<sequence length="203" mass="23473">MQAENIEQNTHILDVGCGTGQTAAYLASSYQANVTGLDIQPIMIEKARQRMHKERLPVKLLQGSIEQTSLANETFDLILAESVLAFVNLQQALQEIYRLLKKGGRFIAIEFTIPQTLRTELADDLQQFYGFQSLLRKKDWVRLLQQAGFYDIHIQKNKSISSKPEFQVSKDIESEFYKIMDQHIAMNEKYEDILDYRIYTCTK</sequence>
<dbReference type="GO" id="GO:0008757">
    <property type="term" value="F:S-adenosylmethionine-dependent methyltransferase activity"/>
    <property type="evidence" value="ECO:0007669"/>
    <property type="project" value="InterPro"/>
</dbReference>
<dbReference type="Proteomes" id="UP000251431">
    <property type="component" value="Unassembled WGS sequence"/>
</dbReference>
<dbReference type="InterPro" id="IPR029063">
    <property type="entry name" value="SAM-dependent_MTases_sf"/>
</dbReference>
<name>A0A2X0Y3K9_9BACI</name>
<dbReference type="SUPFAM" id="SSF53335">
    <property type="entry name" value="S-adenosyl-L-methionine-dependent methyltransferases"/>
    <property type="match status" value="1"/>
</dbReference>